<dbReference type="GeneID" id="41963098"/>
<dbReference type="AlphaFoldDB" id="A0A6P8AWY3"/>
<evidence type="ECO:0000313" key="3">
    <source>
        <dbReference type="RefSeq" id="XP_030979436.1"/>
    </source>
</evidence>
<keyword evidence="2" id="KW-1185">Reference proteome</keyword>
<sequence length="457" mass="51515">MEVWEHGEALFGFPAGDPGILRTPRNSLLIPKPLDLALELGFIAIVPDEDIADPSREEYKVVVLINVSDNDPTFAWTDEHDRDQPFSRLHNRRLTFLNNRRPQKAYLWWLYLRAVSIRARYPLSFHRTACVDWPSAGNFMPREMLRGFLRMLELEGFGSNNGWWIMNKAIEALEENEDSVVVDFLGFEVMDRTMPEFERLEKIHDTIEEARTQTDPIARLARSLPAGYKIKKVTPGTTGEVIVGSGNEDLRGKTATPALSEKPPKSSRTQSVDLQSPAKRQALNRALKTEDDSDPLDISVNQAAVQLWALSQAPQPAARALFQIDEFGPEATFPYDGVQDSNIEENRIQDSNQDHIINNIIEQESSTQDDDSSRWVDLTPVNTRDFVDPRVKAWADDRVAAYEQTAIKEEEEGEEGDEGPLRIVDPDEHFVGVESSTESSTQGSLNSEEALLASILK</sequence>
<feature type="compositionally biased region" description="Acidic residues" evidence="1">
    <location>
        <begin position="409"/>
        <end position="418"/>
    </location>
</feature>
<dbReference type="RefSeq" id="XP_030979436.1">
    <property type="nucleotide sequence ID" value="XM_031128189.1"/>
</dbReference>
<evidence type="ECO:0008006" key="4">
    <source>
        <dbReference type="Google" id="ProtNLM"/>
    </source>
</evidence>
<feature type="compositionally biased region" description="Polar residues" evidence="1">
    <location>
        <begin position="434"/>
        <end position="447"/>
    </location>
</feature>
<name>A0A6P8AWY3_PYRGI</name>
<reference evidence="3" key="3">
    <citation type="submission" date="2025-08" db="UniProtKB">
        <authorList>
            <consortium name="RefSeq"/>
        </authorList>
    </citation>
    <scope>IDENTIFICATION</scope>
    <source>
        <strain evidence="3">NI907</strain>
    </source>
</reference>
<evidence type="ECO:0000313" key="2">
    <source>
        <dbReference type="Proteomes" id="UP000515153"/>
    </source>
</evidence>
<organism evidence="2 3">
    <name type="scientific">Pyricularia grisea</name>
    <name type="common">Crabgrass-specific blast fungus</name>
    <name type="synonym">Magnaporthe grisea</name>
    <dbReference type="NCBI Taxonomy" id="148305"/>
    <lineage>
        <taxon>Eukaryota</taxon>
        <taxon>Fungi</taxon>
        <taxon>Dikarya</taxon>
        <taxon>Ascomycota</taxon>
        <taxon>Pezizomycotina</taxon>
        <taxon>Sordariomycetes</taxon>
        <taxon>Sordariomycetidae</taxon>
        <taxon>Magnaporthales</taxon>
        <taxon>Pyriculariaceae</taxon>
        <taxon>Pyricularia</taxon>
    </lineage>
</organism>
<dbReference type="KEGG" id="pgri:PgNI_08190"/>
<reference evidence="2 3" key="1">
    <citation type="journal article" date="2019" name="Mol. Biol. Evol.">
        <title>Blast fungal genomes show frequent chromosomal changes, gene gains and losses, and effector gene turnover.</title>
        <authorList>
            <person name="Gomez Luciano L.B."/>
            <person name="Jason Tsai I."/>
            <person name="Chuma I."/>
            <person name="Tosa Y."/>
            <person name="Chen Y.H."/>
            <person name="Li J.Y."/>
            <person name="Li M.Y."/>
            <person name="Jade Lu M.Y."/>
            <person name="Nakayashiki H."/>
            <person name="Li W.H."/>
        </authorList>
    </citation>
    <scope>NUCLEOTIDE SEQUENCE [LARGE SCALE GENOMIC DNA]</scope>
    <source>
        <strain evidence="2 3">NI907</strain>
    </source>
</reference>
<proteinExistence type="predicted"/>
<gene>
    <name evidence="3" type="ORF">PgNI_08190</name>
</gene>
<protein>
    <recommendedName>
        <fullName evidence="4">HNH nuclease domain-containing protein</fullName>
    </recommendedName>
</protein>
<feature type="region of interest" description="Disordered" evidence="1">
    <location>
        <begin position="405"/>
        <end position="424"/>
    </location>
</feature>
<accession>A0A6P8AWY3</accession>
<feature type="region of interest" description="Disordered" evidence="1">
    <location>
        <begin position="432"/>
        <end position="457"/>
    </location>
</feature>
<feature type="region of interest" description="Disordered" evidence="1">
    <location>
        <begin position="241"/>
        <end position="278"/>
    </location>
</feature>
<reference evidence="3" key="2">
    <citation type="submission" date="2019-10" db="EMBL/GenBank/DDBJ databases">
        <authorList>
            <consortium name="NCBI Genome Project"/>
        </authorList>
    </citation>
    <scope>NUCLEOTIDE SEQUENCE</scope>
    <source>
        <strain evidence="3">NI907</strain>
    </source>
</reference>
<evidence type="ECO:0000256" key="1">
    <source>
        <dbReference type="SAM" id="MobiDB-lite"/>
    </source>
</evidence>
<dbReference type="Proteomes" id="UP000515153">
    <property type="component" value="Chromosome V"/>
</dbReference>